<feature type="transmembrane region" description="Helical" evidence="1">
    <location>
        <begin position="62"/>
        <end position="86"/>
    </location>
</feature>
<evidence type="ECO:0000313" key="2">
    <source>
        <dbReference type="EMBL" id="GMT16244.1"/>
    </source>
</evidence>
<keyword evidence="1" id="KW-0472">Membrane</keyword>
<organism evidence="2 3">
    <name type="scientific">Pristionchus fissidentatus</name>
    <dbReference type="NCBI Taxonomy" id="1538716"/>
    <lineage>
        <taxon>Eukaryota</taxon>
        <taxon>Metazoa</taxon>
        <taxon>Ecdysozoa</taxon>
        <taxon>Nematoda</taxon>
        <taxon>Chromadorea</taxon>
        <taxon>Rhabditida</taxon>
        <taxon>Rhabditina</taxon>
        <taxon>Diplogasteromorpha</taxon>
        <taxon>Diplogasteroidea</taxon>
        <taxon>Neodiplogasteridae</taxon>
        <taxon>Pristionchus</taxon>
    </lineage>
</organism>
<protein>
    <recommendedName>
        <fullName evidence="4">G protein-coupled receptor</fullName>
    </recommendedName>
</protein>
<dbReference type="PANTHER" id="PTHR45907:SF16">
    <property type="entry name" value="SERPENTINE RECEPTOR, CLASS J"/>
    <property type="match status" value="1"/>
</dbReference>
<feature type="transmembrane region" description="Helical" evidence="1">
    <location>
        <begin position="12"/>
        <end position="32"/>
    </location>
</feature>
<keyword evidence="1" id="KW-1133">Transmembrane helix</keyword>
<dbReference type="InterPro" id="IPR019423">
    <property type="entry name" value="7TM_GPCR_serpentine_rcpt_Srj"/>
</dbReference>
<name>A0AAV5VCT2_9BILA</name>
<dbReference type="InterPro" id="IPR019428">
    <property type="entry name" value="7TM_GPCR_serpentine_rcpt_Str"/>
</dbReference>
<evidence type="ECO:0008006" key="4">
    <source>
        <dbReference type="Google" id="ProtNLM"/>
    </source>
</evidence>
<feature type="non-terminal residue" evidence="2">
    <location>
        <position position="1"/>
    </location>
</feature>
<gene>
    <name evidence="2" type="ORF">PFISCL1PPCAC_7541</name>
</gene>
<dbReference type="Proteomes" id="UP001432322">
    <property type="component" value="Unassembled WGS sequence"/>
</dbReference>
<proteinExistence type="predicted"/>
<accession>A0AAV5VCT2</accession>
<comment type="caution">
    <text evidence="2">The sequence shown here is derived from an EMBL/GenBank/DDBJ whole genome shotgun (WGS) entry which is preliminary data.</text>
</comment>
<dbReference type="AlphaFoldDB" id="A0AAV5VCT2"/>
<dbReference type="EMBL" id="BTSY01000002">
    <property type="protein sequence ID" value="GMT16244.1"/>
    <property type="molecule type" value="Genomic_DNA"/>
</dbReference>
<dbReference type="PANTHER" id="PTHR45907">
    <property type="entry name" value="SERPENTINE RECEPTOR, CLASS J"/>
    <property type="match status" value="1"/>
</dbReference>
<evidence type="ECO:0000313" key="3">
    <source>
        <dbReference type="Proteomes" id="UP001432322"/>
    </source>
</evidence>
<dbReference type="Pfam" id="PF10326">
    <property type="entry name" value="7TM_GPCR_Str"/>
    <property type="match status" value="1"/>
</dbReference>
<keyword evidence="1" id="KW-0812">Transmembrane</keyword>
<feature type="non-terminal residue" evidence="2">
    <location>
        <position position="130"/>
    </location>
</feature>
<reference evidence="2" key="1">
    <citation type="submission" date="2023-10" db="EMBL/GenBank/DDBJ databases">
        <title>Genome assembly of Pristionchus species.</title>
        <authorList>
            <person name="Yoshida K."/>
            <person name="Sommer R.J."/>
        </authorList>
    </citation>
    <scope>NUCLEOTIDE SEQUENCE</scope>
    <source>
        <strain evidence="2">RS5133</strain>
    </source>
</reference>
<keyword evidence="3" id="KW-1185">Reference proteome</keyword>
<evidence type="ECO:0000256" key="1">
    <source>
        <dbReference type="SAM" id="Phobius"/>
    </source>
</evidence>
<sequence>HHKELGTYRFMLLAFVLADIVYGIIHFLTVPVPEVYKNAFVMGGHGWWASSPFNIDIFTKPYVILPMILLAGINSSTWSGITRFFWMGSDEHNKAYVRDFFTTDDYPTYVTHDIADVDNYIVIVYWVRFF</sequence>